<dbReference type="AlphaFoldDB" id="A0A381SYW7"/>
<dbReference type="EMBL" id="UINC01003784">
    <property type="protein sequence ID" value="SVA09220.1"/>
    <property type="molecule type" value="Genomic_DNA"/>
</dbReference>
<accession>A0A381SYW7</accession>
<evidence type="ECO:0000313" key="1">
    <source>
        <dbReference type="EMBL" id="SVA09220.1"/>
    </source>
</evidence>
<proteinExistence type="predicted"/>
<gene>
    <name evidence="1" type="ORF">METZ01_LOCUS62074</name>
</gene>
<reference evidence="1" key="1">
    <citation type="submission" date="2018-05" db="EMBL/GenBank/DDBJ databases">
        <authorList>
            <person name="Lanie J.A."/>
            <person name="Ng W.-L."/>
            <person name="Kazmierczak K.M."/>
            <person name="Andrzejewski T.M."/>
            <person name="Davidsen T.M."/>
            <person name="Wayne K.J."/>
            <person name="Tettelin H."/>
            <person name="Glass J.I."/>
            <person name="Rusch D."/>
            <person name="Podicherti R."/>
            <person name="Tsui H.-C.T."/>
            <person name="Winkler M.E."/>
        </authorList>
    </citation>
    <scope>NUCLEOTIDE SEQUENCE</scope>
</reference>
<name>A0A381SYW7_9ZZZZ</name>
<sequence>MLPVDEFSNVYYIRANSGHSRKSGAILRRD</sequence>
<protein>
    <submittedName>
        <fullName evidence="1">Uncharacterized protein</fullName>
    </submittedName>
</protein>
<organism evidence="1">
    <name type="scientific">marine metagenome</name>
    <dbReference type="NCBI Taxonomy" id="408172"/>
    <lineage>
        <taxon>unclassified sequences</taxon>
        <taxon>metagenomes</taxon>
        <taxon>ecological metagenomes</taxon>
    </lineage>
</organism>